<reference evidence="4 5" key="1">
    <citation type="journal article" date="2016" name="Virology">
        <title>The genomic content and context of auxiliary metabolic genes in marine cyanomyoviruses.</title>
        <authorList>
            <person name="Crummett L.T."/>
            <person name="Puxty R.J."/>
            <person name="Weihe C."/>
            <person name="Marston M.F."/>
            <person name="Martiny J.B."/>
        </authorList>
    </citation>
    <scope>NUCLEOTIDE SEQUENCE [LARGE SCALE GENOMIC DNA]</scope>
    <source>
        <strain evidence="1">0808SB25</strain>
        <strain evidence="2">0910TB04</strain>
        <strain evidence="3">1010CC42</strain>
    </source>
</reference>
<dbReference type="RefSeq" id="YP_009321423.1">
    <property type="nucleotide sequence ID" value="NC_031906.1"/>
</dbReference>
<dbReference type="EMBL" id="KU686198">
    <property type="protein sequence ID" value="AOV58904.1"/>
    <property type="molecule type" value="Genomic_DNA"/>
</dbReference>
<dbReference type="EMBL" id="KU686197">
    <property type="protein sequence ID" value="AOV58664.1"/>
    <property type="molecule type" value="Genomic_DNA"/>
</dbReference>
<evidence type="ECO:0000313" key="5">
    <source>
        <dbReference type="Proteomes" id="UP000240804"/>
    </source>
</evidence>
<organism evidence="2 5">
    <name type="scientific">Synechococcus phage S-CAM3</name>
    <dbReference type="NCBI Taxonomy" id="1883366"/>
    <lineage>
        <taxon>Viruses</taxon>
        <taxon>Duplodnaviria</taxon>
        <taxon>Heunggongvirae</taxon>
        <taxon>Uroviricota</taxon>
        <taxon>Caudoviricetes</taxon>
        <taxon>Pantevenvirales</taxon>
        <taxon>Kyanoviridae</taxon>
        <taxon>Charybdisvirus</taxon>
        <taxon>Charybdisvirus scam3</taxon>
    </lineage>
</organism>
<dbReference type="OrthoDB" id="25674at10239"/>
<evidence type="ECO:0000313" key="3">
    <source>
        <dbReference type="EMBL" id="AOV59143.1"/>
    </source>
</evidence>
<evidence type="ECO:0000313" key="1">
    <source>
        <dbReference type="EMBL" id="AOV58664.1"/>
    </source>
</evidence>
<proteinExistence type="predicted"/>
<sequence length="132" mass="14965">MTDCGCGLYDDLSRPPTCNTYSCIWAQLWYFPEWVKPDKCGFILSATGRDSKAIKLTTNVDGDNKIDPAALFWVMNWAKHNEMTLIFFVRNLADGEDSYMTGNILNHPQALFATGNKEELSTIAHPSENYFK</sequence>
<keyword evidence="4" id="KW-1185">Reference proteome</keyword>
<dbReference type="GeneID" id="30306450"/>
<evidence type="ECO:0000313" key="4">
    <source>
        <dbReference type="Proteomes" id="UP000204537"/>
    </source>
</evidence>
<dbReference type="KEGG" id="vg:30306450"/>
<dbReference type="EMBL" id="KU686199">
    <property type="protein sequence ID" value="AOV59143.1"/>
    <property type="molecule type" value="Genomic_DNA"/>
</dbReference>
<dbReference type="Proteomes" id="UP000240920">
    <property type="component" value="Segment"/>
</dbReference>
<evidence type="ECO:0000313" key="2">
    <source>
        <dbReference type="EMBL" id="AOV58904.1"/>
    </source>
</evidence>
<dbReference type="Proteomes" id="UP000204537">
    <property type="component" value="Segment"/>
</dbReference>
<dbReference type="Proteomes" id="UP000240804">
    <property type="component" value="Segment"/>
</dbReference>
<protein>
    <submittedName>
        <fullName evidence="2">Uncharacterized protein</fullName>
    </submittedName>
</protein>
<accession>A0A1D8KJW4</accession>
<name>A0A1D8KJW4_9CAUD</name>
<gene>
    <name evidence="3" type="ORF">C421010_160</name>
    <name evidence="1" type="ORF">S250808_159</name>
    <name evidence="2" type="ORF">T040910_160</name>
</gene>